<sequence length="115" mass="12405">MVVKKQILAITIALSTALIGQNALAKNVKTSSLAIAKPSTSKSQAAPKQCQQLFNATDKLIAEAARQPGTHSNLVQKMKTKLSSTKQQILKLDVAMQQKSCDKGLVALNDLVKRY</sequence>
<evidence type="ECO:0000256" key="1">
    <source>
        <dbReference type="SAM" id="SignalP"/>
    </source>
</evidence>
<reference evidence="2 3" key="1">
    <citation type="submission" date="2017-02" db="EMBL/GenBank/DDBJ databases">
        <title>Draft genome sequence of Haemophilus paracuniculus CCUG 43573 type strain.</title>
        <authorList>
            <person name="Engstrom-Jakobsson H."/>
            <person name="Salva-Serra F."/>
            <person name="Thorell K."/>
            <person name="Gonzales-Siles L."/>
            <person name="Karlsson R."/>
            <person name="Boulund F."/>
            <person name="Engstrand L."/>
            <person name="Kristiansson E."/>
            <person name="Moore E."/>
        </authorList>
    </citation>
    <scope>NUCLEOTIDE SEQUENCE [LARGE SCALE GENOMIC DNA]</scope>
    <source>
        <strain evidence="2 3">CCUG 43573</strain>
    </source>
</reference>
<evidence type="ECO:0000313" key="3">
    <source>
        <dbReference type="Proteomes" id="UP000190867"/>
    </source>
</evidence>
<evidence type="ECO:0000313" key="2">
    <source>
        <dbReference type="EMBL" id="OOR98790.1"/>
    </source>
</evidence>
<dbReference type="Pfam" id="PF17274">
    <property type="entry name" value="DUF5339"/>
    <property type="match status" value="1"/>
</dbReference>
<organism evidence="2 3">
    <name type="scientific">Haemophilus paracuniculus</name>
    <dbReference type="NCBI Taxonomy" id="734"/>
    <lineage>
        <taxon>Bacteria</taxon>
        <taxon>Pseudomonadati</taxon>
        <taxon>Pseudomonadota</taxon>
        <taxon>Gammaproteobacteria</taxon>
        <taxon>Pasteurellales</taxon>
        <taxon>Pasteurellaceae</taxon>
        <taxon>Haemophilus</taxon>
    </lineage>
</organism>
<dbReference type="InterPro" id="IPR020493">
    <property type="entry name" value="Uncharacterised_HI0310"/>
</dbReference>
<accession>A0A1T0AQX7</accession>
<dbReference type="EMBL" id="MUYA01000009">
    <property type="protein sequence ID" value="OOR98790.1"/>
    <property type="molecule type" value="Genomic_DNA"/>
</dbReference>
<name>A0A1T0AQX7_9PAST</name>
<keyword evidence="1" id="KW-0732">Signal</keyword>
<keyword evidence="3" id="KW-1185">Reference proteome</keyword>
<dbReference type="Proteomes" id="UP000190867">
    <property type="component" value="Unassembled WGS sequence"/>
</dbReference>
<feature type="signal peptide" evidence="1">
    <location>
        <begin position="1"/>
        <end position="25"/>
    </location>
</feature>
<protein>
    <submittedName>
        <fullName evidence="2">ABC transporter ATPase</fullName>
    </submittedName>
</protein>
<feature type="chain" id="PRO_5012436433" evidence="1">
    <location>
        <begin position="26"/>
        <end position="115"/>
    </location>
</feature>
<dbReference type="AlphaFoldDB" id="A0A1T0AQX7"/>
<comment type="caution">
    <text evidence="2">The sequence shown here is derived from an EMBL/GenBank/DDBJ whole genome shotgun (WGS) entry which is preliminary data.</text>
</comment>
<gene>
    <name evidence="2" type="ORF">B0187_07390</name>
</gene>
<proteinExistence type="predicted"/>